<dbReference type="InterPro" id="IPR051783">
    <property type="entry name" value="NAD(P)-dependent_oxidoreduct"/>
</dbReference>
<gene>
    <name evidence="2" type="ORF">BKA59DRAFT_407371</name>
</gene>
<evidence type="ECO:0000313" key="2">
    <source>
        <dbReference type="EMBL" id="KAH7233183.1"/>
    </source>
</evidence>
<evidence type="ECO:0000259" key="1">
    <source>
        <dbReference type="Pfam" id="PF01073"/>
    </source>
</evidence>
<dbReference type="Proteomes" id="UP000813427">
    <property type="component" value="Unassembled WGS sequence"/>
</dbReference>
<accession>A0A8K0RL82</accession>
<keyword evidence="3" id="KW-1185">Reference proteome</keyword>
<dbReference type="GO" id="GO:0004029">
    <property type="term" value="F:aldehyde dehydrogenase (NAD+) activity"/>
    <property type="evidence" value="ECO:0007669"/>
    <property type="project" value="TreeGrafter"/>
</dbReference>
<dbReference type="GO" id="GO:0016616">
    <property type="term" value="F:oxidoreductase activity, acting on the CH-OH group of donors, NAD or NADP as acceptor"/>
    <property type="evidence" value="ECO:0007669"/>
    <property type="project" value="InterPro"/>
</dbReference>
<dbReference type="AlphaFoldDB" id="A0A8K0RL82"/>
<reference evidence="2" key="1">
    <citation type="journal article" date="2021" name="Nat. Commun.">
        <title>Genetic determinants of endophytism in the Arabidopsis root mycobiome.</title>
        <authorList>
            <person name="Mesny F."/>
            <person name="Miyauchi S."/>
            <person name="Thiergart T."/>
            <person name="Pickel B."/>
            <person name="Atanasova L."/>
            <person name="Karlsson M."/>
            <person name="Huettel B."/>
            <person name="Barry K.W."/>
            <person name="Haridas S."/>
            <person name="Chen C."/>
            <person name="Bauer D."/>
            <person name="Andreopoulos W."/>
            <person name="Pangilinan J."/>
            <person name="LaButti K."/>
            <person name="Riley R."/>
            <person name="Lipzen A."/>
            <person name="Clum A."/>
            <person name="Drula E."/>
            <person name="Henrissat B."/>
            <person name="Kohler A."/>
            <person name="Grigoriev I.V."/>
            <person name="Martin F.M."/>
            <person name="Hacquard S."/>
        </authorList>
    </citation>
    <scope>NUCLEOTIDE SEQUENCE</scope>
    <source>
        <strain evidence="2">MPI-SDFR-AT-0068</strain>
    </source>
</reference>
<dbReference type="InterPro" id="IPR036291">
    <property type="entry name" value="NAD(P)-bd_dom_sf"/>
</dbReference>
<dbReference type="Pfam" id="PF01073">
    <property type="entry name" value="3Beta_HSD"/>
    <property type="match status" value="1"/>
</dbReference>
<sequence>MAQNILITGAAGYIGGSVMNGILSHNDQNMKNAKIFAAVRSQDHIDKISKLERVRALNIDLTDKTAIEREIELNKTFIVDLVVHTAASWDPSMMIAIIGALGKRRRTSGAKTYLIHASKTQRQGTSVASMFTEEGGWPYGEVRDTDAILDKEREIGLENPVRKTNISLADESKAQGVETFNMAVPMTYGTGSGEVRKLSVNIPALVRTSVKLKTVYKFDNDSCAGTVHIDDLTDLYVLLVNKIVNQEPIAVDNDRYFFVVAHREHWWKVMNKIAKNLYARGLVTEPTPKIWPNYDIAAESLGFPRKFIVPMCMTNGDLVPVNGDKLGWKPKWDSEEKFLDLLDQEIDDILNLDTAGTSLFNELLKH</sequence>
<feature type="domain" description="3-beta hydroxysteroid dehydrogenase/isomerase" evidence="1">
    <location>
        <begin position="6"/>
        <end position="89"/>
    </location>
</feature>
<proteinExistence type="predicted"/>
<dbReference type="OrthoDB" id="10262413at2759"/>
<dbReference type="GO" id="GO:0005737">
    <property type="term" value="C:cytoplasm"/>
    <property type="evidence" value="ECO:0007669"/>
    <property type="project" value="TreeGrafter"/>
</dbReference>
<protein>
    <recommendedName>
        <fullName evidence="1">3-beta hydroxysteroid dehydrogenase/isomerase domain-containing protein</fullName>
    </recommendedName>
</protein>
<dbReference type="PANTHER" id="PTHR48079:SF6">
    <property type="entry name" value="NAD(P)-BINDING DOMAIN-CONTAINING PROTEIN-RELATED"/>
    <property type="match status" value="1"/>
</dbReference>
<dbReference type="EMBL" id="JAGPXF010000008">
    <property type="protein sequence ID" value="KAH7233183.1"/>
    <property type="molecule type" value="Genomic_DNA"/>
</dbReference>
<comment type="caution">
    <text evidence="2">The sequence shown here is derived from an EMBL/GenBank/DDBJ whole genome shotgun (WGS) entry which is preliminary data.</text>
</comment>
<dbReference type="InterPro" id="IPR002225">
    <property type="entry name" value="3Beta_OHSteriod_DH/Estase"/>
</dbReference>
<dbReference type="SUPFAM" id="SSF51735">
    <property type="entry name" value="NAD(P)-binding Rossmann-fold domains"/>
    <property type="match status" value="1"/>
</dbReference>
<evidence type="ECO:0000313" key="3">
    <source>
        <dbReference type="Proteomes" id="UP000813427"/>
    </source>
</evidence>
<organism evidence="2 3">
    <name type="scientific">Fusarium tricinctum</name>
    <dbReference type="NCBI Taxonomy" id="61284"/>
    <lineage>
        <taxon>Eukaryota</taxon>
        <taxon>Fungi</taxon>
        <taxon>Dikarya</taxon>
        <taxon>Ascomycota</taxon>
        <taxon>Pezizomycotina</taxon>
        <taxon>Sordariomycetes</taxon>
        <taxon>Hypocreomycetidae</taxon>
        <taxon>Hypocreales</taxon>
        <taxon>Nectriaceae</taxon>
        <taxon>Fusarium</taxon>
        <taxon>Fusarium tricinctum species complex</taxon>
    </lineage>
</organism>
<dbReference type="GO" id="GO:0006694">
    <property type="term" value="P:steroid biosynthetic process"/>
    <property type="evidence" value="ECO:0007669"/>
    <property type="project" value="InterPro"/>
</dbReference>
<name>A0A8K0RL82_9HYPO</name>
<dbReference type="Gene3D" id="3.40.50.720">
    <property type="entry name" value="NAD(P)-binding Rossmann-like Domain"/>
    <property type="match status" value="1"/>
</dbReference>
<dbReference type="PANTHER" id="PTHR48079">
    <property type="entry name" value="PROTEIN YEEZ"/>
    <property type="match status" value="1"/>
</dbReference>